<evidence type="ECO:0000313" key="1">
    <source>
        <dbReference type="EMBL" id="KKM04727.1"/>
    </source>
</evidence>
<reference evidence="1" key="1">
    <citation type="journal article" date="2015" name="Nature">
        <title>Complex archaea that bridge the gap between prokaryotes and eukaryotes.</title>
        <authorList>
            <person name="Spang A."/>
            <person name="Saw J.H."/>
            <person name="Jorgensen S.L."/>
            <person name="Zaremba-Niedzwiedzka K."/>
            <person name="Martijn J."/>
            <person name="Lind A.E."/>
            <person name="van Eijk R."/>
            <person name="Schleper C."/>
            <person name="Guy L."/>
            <person name="Ettema T.J."/>
        </authorList>
    </citation>
    <scope>NUCLEOTIDE SEQUENCE</scope>
</reference>
<accession>A0A0F9HNB1</accession>
<organism evidence="1">
    <name type="scientific">marine sediment metagenome</name>
    <dbReference type="NCBI Taxonomy" id="412755"/>
    <lineage>
        <taxon>unclassified sequences</taxon>
        <taxon>metagenomes</taxon>
        <taxon>ecological metagenomes</taxon>
    </lineage>
</organism>
<dbReference type="AlphaFoldDB" id="A0A0F9HNB1"/>
<sequence>MADRMCSCWGQTYTDEERHDYEVCYKACQDRVNYARHNLNNAWDNLNMAESRRSAQRDGRIK</sequence>
<name>A0A0F9HNB1_9ZZZZ</name>
<gene>
    <name evidence="1" type="ORF">LCGC14_1761270</name>
</gene>
<proteinExistence type="predicted"/>
<dbReference type="EMBL" id="LAZR01016389">
    <property type="protein sequence ID" value="KKM04727.1"/>
    <property type="molecule type" value="Genomic_DNA"/>
</dbReference>
<protein>
    <submittedName>
        <fullName evidence="1">Uncharacterized protein</fullName>
    </submittedName>
</protein>
<comment type="caution">
    <text evidence="1">The sequence shown here is derived from an EMBL/GenBank/DDBJ whole genome shotgun (WGS) entry which is preliminary data.</text>
</comment>